<dbReference type="AlphaFoldDB" id="A0A1F4XKP3"/>
<gene>
    <name evidence="4" type="ORF">A2V81_00555</name>
</gene>
<comment type="caution">
    <text evidence="4">The sequence shown here is derived from an EMBL/GenBank/DDBJ whole genome shotgun (WGS) entry which is preliminary data.</text>
</comment>
<comment type="similarity">
    <text evidence="3">Belongs to the glycosyl hydrolase 130 family.</text>
</comment>
<dbReference type="Proteomes" id="UP000177614">
    <property type="component" value="Unassembled WGS sequence"/>
</dbReference>
<dbReference type="EMBL" id="MEWR01000009">
    <property type="protein sequence ID" value="OGC82216.1"/>
    <property type="molecule type" value="Genomic_DNA"/>
</dbReference>
<evidence type="ECO:0000256" key="3">
    <source>
        <dbReference type="ARBA" id="ARBA00024356"/>
    </source>
</evidence>
<dbReference type="PANTHER" id="PTHR34106:SF5">
    <property type="entry name" value="GLYCOSIDASE"/>
    <property type="match status" value="1"/>
</dbReference>
<evidence type="ECO:0000256" key="2">
    <source>
        <dbReference type="ARBA" id="ARBA00022679"/>
    </source>
</evidence>
<keyword evidence="2" id="KW-0808">Transferase</keyword>
<keyword evidence="1" id="KW-0328">Glycosyltransferase</keyword>
<dbReference type="InterPro" id="IPR007184">
    <property type="entry name" value="Mannoside_phosphorylase"/>
</dbReference>
<sequence length="320" mass="36073">MLIKENQVKAKRVSEKPIIVPIKEHAWEAKATFNPGAIYLADKVHLVYRAMSEDNTSVFGYAVSNDGIHIDYRYTEPMYLPREPFEQKLTPSGHSGCEDPRLTKIGDKIYMLYTALGGKSPPRVALTWIKEKDLLDQKWHWSKPVLITPPGIDDKDACIFPEKIAGKYFIIHRSGNDIDGAFSETLDFDGQTWIEEFGWIAPREGMWDSRKVGTAAPPIKTERGWILFYHGVSEKDKTYRVGVVLLDLTDPTKIIARLDEPILEPEAAYEKEGEVPNVVFPCGTVVIGKKLFMYYGGADKVVGVATIGIEELLKDLEARI</sequence>
<dbReference type="PIRSF" id="PIRSF016202">
    <property type="entry name" value="PH1107"/>
    <property type="match status" value="1"/>
</dbReference>
<dbReference type="PANTHER" id="PTHR34106">
    <property type="entry name" value="GLYCOSIDASE"/>
    <property type="match status" value="1"/>
</dbReference>
<dbReference type="GO" id="GO:0016757">
    <property type="term" value="F:glycosyltransferase activity"/>
    <property type="evidence" value="ECO:0007669"/>
    <property type="project" value="UniProtKB-KW"/>
</dbReference>
<accession>A0A1F4XKP3</accession>
<dbReference type="STRING" id="1817814.A2V81_00555"/>
<dbReference type="CDD" id="cd18614">
    <property type="entry name" value="GH130"/>
    <property type="match status" value="1"/>
</dbReference>
<dbReference type="Pfam" id="PF04041">
    <property type="entry name" value="Glyco_hydro_130"/>
    <property type="match status" value="1"/>
</dbReference>
<organism evidence="4 5">
    <name type="scientific">Candidatus Abawacabacteria bacterium RBG_16_42_10</name>
    <dbReference type="NCBI Taxonomy" id="1817814"/>
    <lineage>
        <taxon>Bacteria</taxon>
        <taxon>Candidatus Abawacaibacteriota</taxon>
    </lineage>
</organism>
<evidence type="ECO:0008006" key="6">
    <source>
        <dbReference type="Google" id="ProtNLM"/>
    </source>
</evidence>
<dbReference type="SUPFAM" id="SSF75005">
    <property type="entry name" value="Arabinanase/levansucrase/invertase"/>
    <property type="match status" value="1"/>
</dbReference>
<name>A0A1F4XKP3_9BACT</name>
<protein>
    <recommendedName>
        <fullName evidence="6">Glycosidase</fullName>
    </recommendedName>
</protein>
<evidence type="ECO:0000256" key="1">
    <source>
        <dbReference type="ARBA" id="ARBA00022676"/>
    </source>
</evidence>
<evidence type="ECO:0000313" key="5">
    <source>
        <dbReference type="Proteomes" id="UP000177614"/>
    </source>
</evidence>
<evidence type="ECO:0000313" key="4">
    <source>
        <dbReference type="EMBL" id="OGC82216.1"/>
    </source>
</evidence>
<proteinExistence type="inferred from homology"/>
<dbReference type="Gene3D" id="2.115.10.20">
    <property type="entry name" value="Glycosyl hydrolase domain, family 43"/>
    <property type="match status" value="1"/>
</dbReference>
<reference evidence="4 5" key="1">
    <citation type="journal article" date="2016" name="Nat. Commun.">
        <title>Thousands of microbial genomes shed light on interconnected biogeochemical processes in an aquifer system.</title>
        <authorList>
            <person name="Anantharaman K."/>
            <person name="Brown C.T."/>
            <person name="Hug L.A."/>
            <person name="Sharon I."/>
            <person name="Castelle C.J."/>
            <person name="Probst A.J."/>
            <person name="Thomas B.C."/>
            <person name="Singh A."/>
            <person name="Wilkins M.J."/>
            <person name="Karaoz U."/>
            <person name="Brodie E.L."/>
            <person name="Williams K.H."/>
            <person name="Hubbard S.S."/>
            <person name="Banfield J.F."/>
        </authorList>
    </citation>
    <scope>NUCLEOTIDE SEQUENCE [LARGE SCALE GENOMIC DNA]</scope>
</reference>
<dbReference type="InterPro" id="IPR023296">
    <property type="entry name" value="Glyco_hydro_beta-prop_sf"/>
</dbReference>